<dbReference type="EMBL" id="FNJQ01000003">
    <property type="protein sequence ID" value="SDO91438.1"/>
    <property type="molecule type" value="Genomic_DNA"/>
</dbReference>
<dbReference type="Pfam" id="PF14284">
    <property type="entry name" value="PcfJ"/>
    <property type="match status" value="1"/>
</dbReference>
<name>A0A1H0NFQ2_SELRU</name>
<dbReference type="Proteomes" id="UP000182412">
    <property type="component" value="Unassembled WGS sequence"/>
</dbReference>
<proteinExistence type="predicted"/>
<sequence length="211" mass="25115">MPNFQIYCRWLLRYRSEKAIATRVLRWCNEGFTNVASDTLRMFVAVHIDENEDFVNPILQRQILNEGLTQEIHDAMVEELFINRPDIVDRFNMGVDVKYENVSYEYRAKDRLLETIEENYSFILPKGTKDLRKWGNIFHNCVASYNSAIIRKESLIIAMKKQDKYIACIEIRQGRITQALGHCNQKLDIRYRNIIKEWANTHKIIYSYIVR</sequence>
<gene>
    <name evidence="1" type="ORF">SAMN05216366_10364</name>
</gene>
<accession>A0A1H0NFQ2</accession>
<organism evidence="1">
    <name type="scientific">Selenomonas ruminantium</name>
    <dbReference type="NCBI Taxonomy" id="971"/>
    <lineage>
        <taxon>Bacteria</taxon>
        <taxon>Bacillati</taxon>
        <taxon>Bacillota</taxon>
        <taxon>Negativicutes</taxon>
        <taxon>Selenomonadales</taxon>
        <taxon>Selenomonadaceae</taxon>
        <taxon>Selenomonas</taxon>
    </lineage>
</organism>
<reference evidence="1" key="1">
    <citation type="submission" date="2016-10" db="EMBL/GenBank/DDBJ databases">
        <authorList>
            <person name="de Groot N.N."/>
        </authorList>
    </citation>
    <scope>NUCLEOTIDE SEQUENCE [LARGE SCALE GENOMIC DNA]</scope>
    <source>
        <strain evidence="1">S137</strain>
    </source>
</reference>
<protein>
    <submittedName>
        <fullName evidence="1">PcfJ-like protein</fullName>
    </submittedName>
</protein>
<evidence type="ECO:0000313" key="1">
    <source>
        <dbReference type="EMBL" id="SDO91438.1"/>
    </source>
</evidence>
<dbReference type="AlphaFoldDB" id="A0A1H0NFQ2"/>
<dbReference type="InterPro" id="IPR025586">
    <property type="entry name" value="PcfJ"/>
</dbReference>